<keyword evidence="2" id="KW-1185">Reference proteome</keyword>
<dbReference type="EMBL" id="MU001632">
    <property type="protein sequence ID" value="KAF2485965.1"/>
    <property type="molecule type" value="Genomic_DNA"/>
</dbReference>
<sequence length="812" mass="92156">MTDLFHRQPFQRLPEELVQDVLERLSHRDHAAFSLASHWCYQAAIPVIWRDVTLQDRLTEHEDDSEDHHDDTPLLRKLLIIATKPTIGAAVQALTHRCHLPTPDVREELRKRPFSGMMLSPDTRTTKLIQLAVKNMPNVHTLRIVFGHPNINDALVRSFFDRNRTPSIRHLWLENCRISAAWEYTINRSSLAVPLHLDFSGLQSIRLRRLPLRSTYSQDWPAGPQLVYSRFPSTNRTMRDELGNSCKRTGEYERVRNGFRFVNRCDDNIYRTLAQEMNLPPEVAECEPGTSDEERAELAARRHLIDIDWLVEQQPEYLNHFPHHHEIPSSAQVALGLLHSCSATLTNLCLDSVLTKPLKTDMQADLLKWHDMFERFFSLRFPHLRSFQARTDFVQDESLPRIYLLDYSELLHKRTSGNTSTGPSLCALDFMEAHPNLQCLAWPLDRFFASTNSNPAIAARVEAVTDKLGPTLVDLRVNAKSGQWQQQPKKMESVHDQEARRRRFITDFAANMTQVQRIKIEGGVPRDESREILRALHRCSLSKIVIAGVESPVGNTWGAGGEELVESLDHLDDFDTSTLQAEHADSIHAIGSQPLSPPAANFTFTPVYGWPPGPPMLHTLASFYASTLKELKLCGPLGAPHCHALESLTLTMWLPTEFEERHRGDDIIGSWLDARNARDATLSLLSVRSSYEGDDEEGGWDEVVASKYAPVSLAAWVTEYIGSLLSERAKAREGGVNVRVRMHVGDGPGIFDIDMRIAKDGAKGVDVCLGFTGPREEFEVERRMGKLRSRRWFGRGASLIWRQTQGLRNRGS</sequence>
<dbReference type="OrthoDB" id="47801at2759"/>
<dbReference type="RefSeq" id="XP_033592534.1">
    <property type="nucleotide sequence ID" value="XM_033736508.1"/>
</dbReference>
<dbReference type="InterPro" id="IPR036047">
    <property type="entry name" value="F-box-like_dom_sf"/>
</dbReference>
<dbReference type="Proteomes" id="UP000799767">
    <property type="component" value="Unassembled WGS sequence"/>
</dbReference>
<accession>A0A6A6Q133</accession>
<name>A0A6A6Q133_9PEZI</name>
<reference evidence="1" key="1">
    <citation type="journal article" date="2020" name="Stud. Mycol.">
        <title>101 Dothideomycetes genomes: a test case for predicting lifestyles and emergence of pathogens.</title>
        <authorList>
            <person name="Haridas S."/>
            <person name="Albert R."/>
            <person name="Binder M."/>
            <person name="Bloem J."/>
            <person name="Labutti K."/>
            <person name="Salamov A."/>
            <person name="Andreopoulos B."/>
            <person name="Baker S."/>
            <person name="Barry K."/>
            <person name="Bills G."/>
            <person name="Bluhm B."/>
            <person name="Cannon C."/>
            <person name="Castanera R."/>
            <person name="Culley D."/>
            <person name="Daum C."/>
            <person name="Ezra D."/>
            <person name="Gonzalez J."/>
            <person name="Henrissat B."/>
            <person name="Kuo A."/>
            <person name="Liang C."/>
            <person name="Lipzen A."/>
            <person name="Lutzoni F."/>
            <person name="Magnuson J."/>
            <person name="Mondo S."/>
            <person name="Nolan M."/>
            <person name="Ohm R."/>
            <person name="Pangilinan J."/>
            <person name="Park H.-J."/>
            <person name="Ramirez L."/>
            <person name="Alfaro M."/>
            <person name="Sun H."/>
            <person name="Tritt A."/>
            <person name="Yoshinaga Y."/>
            <person name="Zwiers L.-H."/>
            <person name="Turgeon B."/>
            <person name="Goodwin S."/>
            <person name="Spatafora J."/>
            <person name="Crous P."/>
            <person name="Grigoriev I."/>
        </authorList>
    </citation>
    <scope>NUCLEOTIDE SEQUENCE</scope>
    <source>
        <strain evidence="1">CBS 113389</strain>
    </source>
</reference>
<dbReference type="AlphaFoldDB" id="A0A6A6Q133"/>
<gene>
    <name evidence="1" type="ORF">BDY17DRAFT_320801</name>
</gene>
<organism evidence="1 2">
    <name type="scientific">Neohortaea acidophila</name>
    <dbReference type="NCBI Taxonomy" id="245834"/>
    <lineage>
        <taxon>Eukaryota</taxon>
        <taxon>Fungi</taxon>
        <taxon>Dikarya</taxon>
        <taxon>Ascomycota</taxon>
        <taxon>Pezizomycotina</taxon>
        <taxon>Dothideomycetes</taxon>
        <taxon>Dothideomycetidae</taxon>
        <taxon>Mycosphaerellales</taxon>
        <taxon>Teratosphaeriaceae</taxon>
        <taxon>Neohortaea</taxon>
    </lineage>
</organism>
<dbReference type="GeneID" id="54477510"/>
<proteinExistence type="predicted"/>
<protein>
    <submittedName>
        <fullName evidence="1">Uncharacterized protein</fullName>
    </submittedName>
</protein>
<evidence type="ECO:0000313" key="2">
    <source>
        <dbReference type="Proteomes" id="UP000799767"/>
    </source>
</evidence>
<evidence type="ECO:0000313" key="1">
    <source>
        <dbReference type="EMBL" id="KAF2485965.1"/>
    </source>
</evidence>
<dbReference type="SUPFAM" id="SSF81383">
    <property type="entry name" value="F-box domain"/>
    <property type="match status" value="1"/>
</dbReference>